<reference evidence="2" key="1">
    <citation type="submission" date="2020-08" db="EMBL/GenBank/DDBJ databases">
        <authorList>
            <person name="Hu Y."/>
            <person name="Nguyen S.V."/>
            <person name="Li F."/>
            <person name="Fanning S."/>
        </authorList>
    </citation>
    <scope>NUCLEOTIDE SEQUENCE</scope>
    <source>
        <strain evidence="2">SYSU D8009</strain>
    </source>
</reference>
<comment type="caution">
    <text evidence="2">The sequence shown here is derived from an EMBL/GenBank/DDBJ whole genome shotgun (WGS) entry which is preliminary data.</text>
</comment>
<keyword evidence="1" id="KW-0472">Membrane</keyword>
<keyword evidence="4" id="KW-1185">Reference proteome</keyword>
<dbReference type="AlphaFoldDB" id="A0A9X0R6P3"/>
<accession>A0A9X0R6P3</accession>
<dbReference type="Pfam" id="PF09948">
    <property type="entry name" value="PpoB2"/>
    <property type="match status" value="1"/>
</dbReference>
<dbReference type="InterPro" id="IPR018688">
    <property type="entry name" value="PpoB2-like"/>
</dbReference>
<dbReference type="EMBL" id="JACOMF010000207">
    <property type="protein sequence ID" value="MBC4019397.1"/>
    <property type="molecule type" value="Genomic_DNA"/>
</dbReference>
<dbReference type="EMBL" id="JACOMF010000210">
    <property type="protein sequence ID" value="MBC4019401.1"/>
    <property type="molecule type" value="Genomic_DNA"/>
</dbReference>
<gene>
    <name evidence="2" type="ORF">H7965_29840</name>
    <name evidence="3" type="ORF">H7965_29860</name>
</gene>
<keyword evidence="1" id="KW-0812">Transmembrane</keyword>
<feature type="non-terminal residue" evidence="2">
    <location>
        <position position="1"/>
    </location>
</feature>
<feature type="transmembrane region" description="Helical" evidence="1">
    <location>
        <begin position="119"/>
        <end position="140"/>
    </location>
</feature>
<dbReference type="RefSeq" id="WP_186774089.1">
    <property type="nucleotide sequence ID" value="NZ_JACOMF010000207.1"/>
</dbReference>
<evidence type="ECO:0000256" key="1">
    <source>
        <dbReference type="SAM" id="Phobius"/>
    </source>
</evidence>
<evidence type="ECO:0000313" key="4">
    <source>
        <dbReference type="Proteomes" id="UP000600101"/>
    </source>
</evidence>
<protein>
    <submittedName>
        <fullName evidence="2">DUF2182 domain-containing protein</fullName>
    </submittedName>
</protein>
<feature type="transmembrane region" description="Helical" evidence="1">
    <location>
        <begin position="84"/>
        <end position="107"/>
    </location>
</feature>
<sequence length="148" mass="15461">VAATVHWLLQTVGLVSPMMVSTNPALTAGLLFGAGVYQFTPLKSTCLTRCRSPLAFLMGEWRKGTGGAFVMGLRHGMYCIGCCWMLMVLLFVVGVMNLPLVAALALAVTLEKLAPKGEWIAKAIGLALVLGGAWVIAAGIGHAPIGHG</sequence>
<evidence type="ECO:0000313" key="3">
    <source>
        <dbReference type="EMBL" id="MBC4019401.1"/>
    </source>
</evidence>
<keyword evidence="1" id="KW-1133">Transmembrane helix</keyword>
<dbReference type="Proteomes" id="UP000600101">
    <property type="component" value="Unassembled WGS sequence"/>
</dbReference>
<evidence type="ECO:0000313" key="2">
    <source>
        <dbReference type="EMBL" id="MBC4019397.1"/>
    </source>
</evidence>
<name>A0A9X0R6P3_9PROT</name>
<organism evidence="2 4">
    <name type="scientific">Siccirubricoccus deserti</name>
    <dbReference type="NCBI Taxonomy" id="2013562"/>
    <lineage>
        <taxon>Bacteria</taxon>
        <taxon>Pseudomonadati</taxon>
        <taxon>Pseudomonadota</taxon>
        <taxon>Alphaproteobacteria</taxon>
        <taxon>Acetobacterales</taxon>
        <taxon>Roseomonadaceae</taxon>
        <taxon>Siccirubricoccus</taxon>
    </lineage>
</organism>
<proteinExistence type="predicted"/>